<dbReference type="Gene3D" id="1.20.58.1480">
    <property type="match status" value="1"/>
</dbReference>
<evidence type="ECO:0000259" key="1">
    <source>
        <dbReference type="PROSITE" id="PS51787"/>
    </source>
</evidence>
<accession>A0A8J3JXL7</accession>
<dbReference type="PROSITE" id="PS51787">
    <property type="entry name" value="LON_N"/>
    <property type="match status" value="1"/>
</dbReference>
<dbReference type="EMBL" id="BONG01000001">
    <property type="protein sequence ID" value="GIF86868.1"/>
    <property type="molecule type" value="Genomic_DNA"/>
</dbReference>
<evidence type="ECO:0000313" key="3">
    <source>
        <dbReference type="Proteomes" id="UP000619293"/>
    </source>
</evidence>
<dbReference type="RefSeq" id="WP_120316095.1">
    <property type="nucleotide sequence ID" value="NZ_BAAALB010000004.1"/>
</dbReference>
<comment type="caution">
    <text evidence="2">The sequence shown here is derived from an EMBL/GenBank/DDBJ whole genome shotgun (WGS) entry which is preliminary data.</text>
</comment>
<dbReference type="Gene3D" id="2.30.130.40">
    <property type="entry name" value="LON domain-like"/>
    <property type="match status" value="1"/>
</dbReference>
<evidence type="ECO:0000313" key="2">
    <source>
        <dbReference type="EMBL" id="GIF86868.1"/>
    </source>
</evidence>
<proteinExistence type="predicted"/>
<keyword evidence="3" id="KW-1185">Reference proteome</keyword>
<dbReference type="Proteomes" id="UP000619293">
    <property type="component" value="Unassembled WGS sequence"/>
</dbReference>
<name>A0A8J3JXL7_9ACTN</name>
<gene>
    <name evidence="2" type="ORF">Cch02nite_03120</name>
</gene>
<protein>
    <recommendedName>
        <fullName evidence="1">Lon N-terminal domain-containing protein</fullName>
    </recommendedName>
</protein>
<dbReference type="Pfam" id="PF02190">
    <property type="entry name" value="LON_substr_bdg"/>
    <property type="match status" value="1"/>
</dbReference>
<dbReference type="InterPro" id="IPR003111">
    <property type="entry name" value="Lon_prtase_N"/>
</dbReference>
<dbReference type="PANTHER" id="PTHR46732">
    <property type="entry name" value="ATP-DEPENDENT PROTEASE LA (LON) DOMAIN PROTEIN"/>
    <property type="match status" value="1"/>
</dbReference>
<dbReference type="InterPro" id="IPR015947">
    <property type="entry name" value="PUA-like_sf"/>
</dbReference>
<dbReference type="AlphaFoldDB" id="A0A8J3JXL7"/>
<sequence length="227" mass="24762">MTGTLPLFPLGTVLFPGLVLPLHIFEERWRTLMRNLMELPDGTPREFGVVAIERGLEVMPPPHDGVATSEVVVHEVGCVAQLRKITELPDGKFDIVTVGARRFRITGFVPSPHPYPVVGVEWLPEPAPDELADQLAPRVLAAFREYLSVLRGGPDDQLPDDPTVLSNLVAASASLTVGDRQQLLSAPDPATRLRHELTMLARETALLREVRAVPAQLSQLGPAPAMN</sequence>
<reference evidence="2 3" key="1">
    <citation type="submission" date="2021-01" db="EMBL/GenBank/DDBJ databases">
        <title>Whole genome shotgun sequence of Catellatospora chokoriensis NBRC 107358.</title>
        <authorList>
            <person name="Komaki H."/>
            <person name="Tamura T."/>
        </authorList>
    </citation>
    <scope>NUCLEOTIDE SEQUENCE [LARGE SCALE GENOMIC DNA]</scope>
    <source>
        <strain evidence="2 3">NBRC 107358</strain>
    </source>
</reference>
<dbReference type="SMART" id="SM00464">
    <property type="entry name" value="LON"/>
    <property type="match status" value="1"/>
</dbReference>
<organism evidence="2 3">
    <name type="scientific">Catellatospora chokoriensis</name>
    <dbReference type="NCBI Taxonomy" id="310353"/>
    <lineage>
        <taxon>Bacteria</taxon>
        <taxon>Bacillati</taxon>
        <taxon>Actinomycetota</taxon>
        <taxon>Actinomycetes</taxon>
        <taxon>Micromonosporales</taxon>
        <taxon>Micromonosporaceae</taxon>
        <taxon>Catellatospora</taxon>
    </lineage>
</organism>
<feature type="domain" description="Lon N-terminal" evidence="1">
    <location>
        <begin position="2"/>
        <end position="204"/>
    </location>
</feature>
<dbReference type="SUPFAM" id="SSF88697">
    <property type="entry name" value="PUA domain-like"/>
    <property type="match status" value="1"/>
</dbReference>
<dbReference type="PANTHER" id="PTHR46732:SF8">
    <property type="entry name" value="ATP-DEPENDENT PROTEASE LA (LON) DOMAIN PROTEIN"/>
    <property type="match status" value="1"/>
</dbReference>
<dbReference type="InterPro" id="IPR046336">
    <property type="entry name" value="Lon_prtase_N_sf"/>
</dbReference>